<accession>K3WK18</accession>
<dbReference type="InParanoid" id="K3WK18"/>
<keyword evidence="3" id="KW-1185">Reference proteome</keyword>
<dbReference type="Proteomes" id="UP000019132">
    <property type="component" value="Unassembled WGS sequence"/>
</dbReference>
<organism evidence="2 3">
    <name type="scientific">Globisporangium ultimum (strain ATCC 200006 / CBS 805.95 / DAOM BR144)</name>
    <name type="common">Pythium ultimum</name>
    <dbReference type="NCBI Taxonomy" id="431595"/>
    <lineage>
        <taxon>Eukaryota</taxon>
        <taxon>Sar</taxon>
        <taxon>Stramenopiles</taxon>
        <taxon>Oomycota</taxon>
        <taxon>Peronosporomycetes</taxon>
        <taxon>Pythiales</taxon>
        <taxon>Pythiaceae</taxon>
        <taxon>Globisporangium</taxon>
    </lineage>
</organism>
<protein>
    <submittedName>
        <fullName evidence="2">Uncharacterized protein</fullName>
    </submittedName>
</protein>
<evidence type="ECO:0000256" key="1">
    <source>
        <dbReference type="SAM" id="MobiDB-lite"/>
    </source>
</evidence>
<feature type="region of interest" description="Disordered" evidence="1">
    <location>
        <begin position="1"/>
        <end position="28"/>
    </location>
</feature>
<dbReference type="EnsemblProtists" id="PYU1_T005310">
    <property type="protein sequence ID" value="PYU1_T005310"/>
    <property type="gene ID" value="PYU1_G005299"/>
</dbReference>
<dbReference type="HOGENOM" id="CLU_2269208_0_0_1"/>
<dbReference type="VEuPathDB" id="FungiDB:PYU1_G005299"/>
<reference evidence="3" key="2">
    <citation type="submission" date="2010-04" db="EMBL/GenBank/DDBJ databases">
        <authorList>
            <person name="Buell R."/>
            <person name="Hamilton J."/>
            <person name="Hostetler J."/>
        </authorList>
    </citation>
    <scope>NUCLEOTIDE SEQUENCE [LARGE SCALE GENOMIC DNA]</scope>
    <source>
        <strain evidence="3">DAOM:BR144</strain>
    </source>
</reference>
<sequence>MVTTASTRALSAADPPHATTTRRDESSLEANGWRFYCCSEPAMNSDERRAMANALHLKPLVHLPEMVFAGNITTLEHARTGLVIRFRAEDALQMWAHAHADQE</sequence>
<name>K3WK18_GLOUD</name>
<reference evidence="2" key="3">
    <citation type="submission" date="2015-02" db="UniProtKB">
        <authorList>
            <consortium name="EnsemblProtists"/>
        </authorList>
    </citation>
    <scope>IDENTIFICATION</scope>
    <source>
        <strain evidence="2">DAOM BR144</strain>
    </source>
</reference>
<reference evidence="3" key="1">
    <citation type="journal article" date="2010" name="Genome Biol.">
        <title>Genome sequence of the necrotrophic plant pathogen Pythium ultimum reveals original pathogenicity mechanisms and effector repertoire.</title>
        <authorList>
            <person name="Levesque C.A."/>
            <person name="Brouwer H."/>
            <person name="Cano L."/>
            <person name="Hamilton J.P."/>
            <person name="Holt C."/>
            <person name="Huitema E."/>
            <person name="Raffaele S."/>
            <person name="Robideau G.P."/>
            <person name="Thines M."/>
            <person name="Win J."/>
            <person name="Zerillo M.M."/>
            <person name="Beakes G.W."/>
            <person name="Boore J.L."/>
            <person name="Busam D."/>
            <person name="Dumas B."/>
            <person name="Ferriera S."/>
            <person name="Fuerstenberg S.I."/>
            <person name="Gachon C.M."/>
            <person name="Gaulin E."/>
            <person name="Govers F."/>
            <person name="Grenville-Briggs L."/>
            <person name="Horner N."/>
            <person name="Hostetler J."/>
            <person name="Jiang R.H."/>
            <person name="Johnson J."/>
            <person name="Krajaejun T."/>
            <person name="Lin H."/>
            <person name="Meijer H.J."/>
            <person name="Moore B."/>
            <person name="Morris P."/>
            <person name="Phuntmart V."/>
            <person name="Puiu D."/>
            <person name="Shetty J."/>
            <person name="Stajich J.E."/>
            <person name="Tripathy S."/>
            <person name="Wawra S."/>
            <person name="van West P."/>
            <person name="Whitty B.R."/>
            <person name="Coutinho P.M."/>
            <person name="Henrissat B."/>
            <person name="Martin F."/>
            <person name="Thomas P.D."/>
            <person name="Tyler B.M."/>
            <person name="De Vries R.P."/>
            <person name="Kamoun S."/>
            <person name="Yandell M."/>
            <person name="Tisserat N."/>
            <person name="Buell C.R."/>
        </authorList>
    </citation>
    <scope>NUCLEOTIDE SEQUENCE</scope>
    <source>
        <strain evidence="3">DAOM:BR144</strain>
    </source>
</reference>
<dbReference type="EMBL" id="GL376633">
    <property type="status" value="NOT_ANNOTATED_CDS"/>
    <property type="molecule type" value="Genomic_DNA"/>
</dbReference>
<evidence type="ECO:0000313" key="3">
    <source>
        <dbReference type="Proteomes" id="UP000019132"/>
    </source>
</evidence>
<proteinExistence type="predicted"/>
<evidence type="ECO:0000313" key="2">
    <source>
        <dbReference type="EnsemblProtists" id="PYU1_T005310"/>
    </source>
</evidence>
<dbReference type="AlphaFoldDB" id="K3WK18"/>